<dbReference type="InterPro" id="IPR000326">
    <property type="entry name" value="PAP2/HPO"/>
</dbReference>
<gene>
    <name evidence="3" type="ORF">HNQ57_001826</name>
</gene>
<proteinExistence type="predicted"/>
<sequence length="238" mass="26963">MSPAKHIQYTLAAFIVVILCFELSNLDLWIQGFFYNASSQRWLFQIDGNPWRHFFFYDGPKRLLILFEFALLASVLFFRKAAFVQHYKRGLLIVLLALPLGPAAVSLLKGTTNVACPYALSEFGGELPYLKLFERYPAEKQPTKQQRCFPAGHASAGFALLTLYYLPKSRRRRRQMVVLALTAGWAMGGYKMLLGHHFFSHTLASMLLCWLVINCIALLVAPTLSLSGRSSLQQHRAS</sequence>
<feature type="transmembrane region" description="Helical" evidence="1">
    <location>
        <begin position="12"/>
        <end position="34"/>
    </location>
</feature>
<accession>A0A840R431</accession>
<keyword evidence="1" id="KW-0472">Membrane</keyword>
<dbReference type="Pfam" id="PF01569">
    <property type="entry name" value="PAP2"/>
    <property type="match status" value="1"/>
</dbReference>
<keyword evidence="4" id="KW-1185">Reference proteome</keyword>
<dbReference type="Gene3D" id="1.20.144.10">
    <property type="entry name" value="Phosphatidic acid phosphatase type 2/haloperoxidase"/>
    <property type="match status" value="1"/>
</dbReference>
<feature type="transmembrane region" description="Helical" evidence="1">
    <location>
        <begin position="149"/>
        <end position="166"/>
    </location>
</feature>
<reference evidence="3 4" key="1">
    <citation type="submission" date="2020-08" db="EMBL/GenBank/DDBJ databases">
        <title>Genomic Encyclopedia of Type Strains, Phase IV (KMG-IV): sequencing the most valuable type-strain genomes for metagenomic binning, comparative biology and taxonomic classification.</title>
        <authorList>
            <person name="Goeker M."/>
        </authorList>
    </citation>
    <scope>NUCLEOTIDE SEQUENCE [LARGE SCALE GENOMIC DNA]</scope>
    <source>
        <strain evidence="3 4">DSM 25701</strain>
    </source>
</reference>
<dbReference type="SUPFAM" id="SSF48317">
    <property type="entry name" value="Acid phosphatase/Vanadium-dependent haloperoxidase"/>
    <property type="match status" value="1"/>
</dbReference>
<feature type="transmembrane region" description="Helical" evidence="1">
    <location>
        <begin position="62"/>
        <end position="78"/>
    </location>
</feature>
<comment type="caution">
    <text evidence="3">The sequence shown here is derived from an EMBL/GenBank/DDBJ whole genome shotgun (WGS) entry which is preliminary data.</text>
</comment>
<evidence type="ECO:0000259" key="2">
    <source>
        <dbReference type="Pfam" id="PF01569"/>
    </source>
</evidence>
<dbReference type="Proteomes" id="UP000536640">
    <property type="component" value="Unassembled WGS sequence"/>
</dbReference>
<protein>
    <submittedName>
        <fullName evidence="3">Membrane-associated PAP2 superfamily phosphatase</fullName>
    </submittedName>
</protein>
<dbReference type="EMBL" id="JACHHW010000004">
    <property type="protein sequence ID" value="MBB5187557.1"/>
    <property type="molecule type" value="Genomic_DNA"/>
</dbReference>
<keyword evidence="1" id="KW-1133">Transmembrane helix</keyword>
<dbReference type="InterPro" id="IPR036938">
    <property type="entry name" value="PAP2/HPO_sf"/>
</dbReference>
<dbReference type="RefSeq" id="WP_184462392.1">
    <property type="nucleotide sequence ID" value="NZ_JACHHW010000004.1"/>
</dbReference>
<feature type="transmembrane region" description="Helical" evidence="1">
    <location>
        <begin position="205"/>
        <end position="226"/>
    </location>
</feature>
<feature type="domain" description="Phosphatidic acid phosphatase type 2/haloperoxidase" evidence="2">
    <location>
        <begin position="91"/>
        <end position="218"/>
    </location>
</feature>
<dbReference type="AlphaFoldDB" id="A0A840R431"/>
<evidence type="ECO:0000256" key="1">
    <source>
        <dbReference type="SAM" id="Phobius"/>
    </source>
</evidence>
<organism evidence="3 4">
    <name type="scientific">Zhongshania antarctica</name>
    <dbReference type="NCBI Taxonomy" id="641702"/>
    <lineage>
        <taxon>Bacteria</taxon>
        <taxon>Pseudomonadati</taxon>
        <taxon>Pseudomonadota</taxon>
        <taxon>Gammaproteobacteria</taxon>
        <taxon>Cellvibrionales</taxon>
        <taxon>Spongiibacteraceae</taxon>
        <taxon>Zhongshania</taxon>
    </lineage>
</organism>
<feature type="transmembrane region" description="Helical" evidence="1">
    <location>
        <begin position="90"/>
        <end position="108"/>
    </location>
</feature>
<dbReference type="CDD" id="cd03396">
    <property type="entry name" value="PAP2_like_6"/>
    <property type="match status" value="1"/>
</dbReference>
<evidence type="ECO:0000313" key="3">
    <source>
        <dbReference type="EMBL" id="MBB5187557.1"/>
    </source>
</evidence>
<keyword evidence="1" id="KW-0812">Transmembrane</keyword>
<name>A0A840R431_9GAMM</name>
<feature type="transmembrane region" description="Helical" evidence="1">
    <location>
        <begin position="178"/>
        <end position="199"/>
    </location>
</feature>
<evidence type="ECO:0000313" key="4">
    <source>
        <dbReference type="Proteomes" id="UP000536640"/>
    </source>
</evidence>